<protein>
    <recommendedName>
        <fullName evidence="4">Peptidase C39-like domain-containing protein</fullName>
    </recommendedName>
</protein>
<reference evidence="2" key="1">
    <citation type="submission" date="2022-06" db="EMBL/GenBank/DDBJ databases">
        <title>Vallitalea longa sp. nov., an anaerobic bacterium isolated from marine sediment.</title>
        <authorList>
            <person name="Hirano S."/>
            <person name="Terahara T."/>
            <person name="Mori K."/>
            <person name="Hamada M."/>
            <person name="Matsumoto R."/>
            <person name="Kobayashi T."/>
        </authorList>
    </citation>
    <scope>NUCLEOTIDE SEQUENCE</scope>
    <source>
        <strain evidence="2">SH18-1</strain>
    </source>
</reference>
<keyword evidence="1" id="KW-0732">Signal</keyword>
<dbReference type="Proteomes" id="UP001144256">
    <property type="component" value="Unassembled WGS sequence"/>
</dbReference>
<name>A0A9W5Y976_9FIRM</name>
<evidence type="ECO:0008006" key="4">
    <source>
        <dbReference type="Google" id="ProtNLM"/>
    </source>
</evidence>
<feature type="chain" id="PRO_5040722144" description="Peptidase C39-like domain-containing protein" evidence="1">
    <location>
        <begin position="21"/>
        <end position="418"/>
    </location>
</feature>
<sequence length="418" mass="48073">MKRFSGLVLVVILLSSTIYAKDNTANNFSIDYLMSVGQYYIDSFYASEQNTYNENYTISEERIPVYSENNIIAYIFRVNNKNNDEIGYVMVGSNENSPVILEASMEEKLVSYIESEHNNENVIYIAPLKLAYDISYKGISKNYRNIRTKEKIDFKYSEDSDKISRVELNEKNKENWKLVDKVIELDNNLNTFSHNVFLDTYLSPTVYEVDDEINFVKIQDSSDSSKYYYGGDQSWFSSPYTTSNSCGAVAAANITAYNAKRYPSAYGDLYNGSGKDTGIFSQNNFISHMEKLYDCMDPGLIGVPSCSEFKSGMSDYFNDCLVCTLNAFDINTSRYDVFIEGVTEGLSHGAPIAFIFWDAENGSVSTDFSFHWITMTKYYKDNNSEIEYFACSSWGTRYSLPLYDYWWSYYIEGGVYYW</sequence>
<proteinExistence type="predicted"/>
<evidence type="ECO:0000313" key="2">
    <source>
        <dbReference type="EMBL" id="GKX29572.1"/>
    </source>
</evidence>
<organism evidence="2 3">
    <name type="scientific">Vallitalea longa</name>
    <dbReference type="NCBI Taxonomy" id="2936439"/>
    <lineage>
        <taxon>Bacteria</taxon>
        <taxon>Bacillati</taxon>
        <taxon>Bacillota</taxon>
        <taxon>Clostridia</taxon>
        <taxon>Lachnospirales</taxon>
        <taxon>Vallitaleaceae</taxon>
        <taxon>Vallitalea</taxon>
    </lineage>
</organism>
<evidence type="ECO:0000313" key="3">
    <source>
        <dbReference type="Proteomes" id="UP001144256"/>
    </source>
</evidence>
<dbReference type="AlphaFoldDB" id="A0A9W5Y976"/>
<dbReference type="RefSeq" id="WP_281815117.1">
    <property type="nucleotide sequence ID" value="NZ_BRLB01000004.1"/>
</dbReference>
<evidence type="ECO:0000256" key="1">
    <source>
        <dbReference type="SAM" id="SignalP"/>
    </source>
</evidence>
<feature type="signal peptide" evidence="1">
    <location>
        <begin position="1"/>
        <end position="20"/>
    </location>
</feature>
<comment type="caution">
    <text evidence="2">The sequence shown here is derived from an EMBL/GenBank/DDBJ whole genome shotgun (WGS) entry which is preliminary data.</text>
</comment>
<dbReference type="EMBL" id="BRLB01000004">
    <property type="protein sequence ID" value="GKX29572.1"/>
    <property type="molecule type" value="Genomic_DNA"/>
</dbReference>
<keyword evidence="3" id="KW-1185">Reference proteome</keyword>
<accession>A0A9W5Y976</accession>
<gene>
    <name evidence="2" type="ORF">SH1V18_20520</name>
</gene>